<comment type="caution">
    <text evidence="4">The sequence shown here is derived from an EMBL/GenBank/DDBJ whole genome shotgun (WGS) entry which is preliminary data.</text>
</comment>
<evidence type="ECO:0000259" key="3">
    <source>
        <dbReference type="Pfam" id="PF08546"/>
    </source>
</evidence>
<keyword evidence="5" id="KW-1185">Reference proteome</keyword>
<keyword evidence="2" id="KW-0560">Oxidoreductase</keyword>
<gene>
    <name evidence="4" type="ORF">L490_5166</name>
</gene>
<evidence type="ECO:0000256" key="2">
    <source>
        <dbReference type="ARBA" id="ARBA00023002"/>
    </source>
</evidence>
<dbReference type="InterPro" id="IPR013328">
    <property type="entry name" value="6PGD_dom2"/>
</dbReference>
<feature type="non-terminal residue" evidence="4">
    <location>
        <position position="1"/>
    </location>
</feature>
<sequence length="215" mass="23191">GVIYRWLEPPDAEYPVFRVGELAGLITPRVLQVVELLSTVDKAVPTRNIAGERWSKLAQNAMVSGIAPLTHQDMDQMFSSPCILPVMVALVRESIRVGEALGYALEKICGIEPQVWMDDAASGPGGALYGGLASWMVNMGAGGQPSTLHDIRRGRRTEIEAINGLISMQAEQIGLAAPMHKLLCSLVLQRDAHGAGDMPLPESELAQRLWAAVGR</sequence>
<dbReference type="RefSeq" id="WP_033474110.1">
    <property type="nucleotide sequence ID" value="NZ_JGWH01000006.1"/>
</dbReference>
<dbReference type="InterPro" id="IPR050838">
    <property type="entry name" value="Ketopantoate_reductase"/>
</dbReference>
<protein>
    <submittedName>
        <fullName evidence="4">Ketopantoate reductase PanE/ApbA family protein</fullName>
    </submittedName>
</protein>
<evidence type="ECO:0000256" key="1">
    <source>
        <dbReference type="ARBA" id="ARBA00022857"/>
    </source>
</evidence>
<keyword evidence="1" id="KW-0521">NADP</keyword>
<dbReference type="InterPro" id="IPR008927">
    <property type="entry name" value="6-PGluconate_DH-like_C_sf"/>
</dbReference>
<feature type="domain" description="Ketopantoate reductase C-terminal" evidence="3">
    <location>
        <begin position="48"/>
        <end position="188"/>
    </location>
</feature>
<dbReference type="Proteomes" id="UP000025756">
    <property type="component" value="Unassembled WGS sequence"/>
</dbReference>
<dbReference type="PANTHER" id="PTHR43765">
    <property type="entry name" value="2-DEHYDROPANTOATE 2-REDUCTASE-RELATED"/>
    <property type="match status" value="1"/>
</dbReference>
<dbReference type="EMBL" id="JGWH01000006">
    <property type="protein sequence ID" value="KCV38808.1"/>
    <property type="molecule type" value="Genomic_DNA"/>
</dbReference>
<dbReference type="PANTHER" id="PTHR43765:SF2">
    <property type="entry name" value="2-DEHYDROPANTOATE 2-REDUCTASE"/>
    <property type="match status" value="1"/>
</dbReference>
<dbReference type="Gene3D" id="1.10.1040.10">
    <property type="entry name" value="N-(1-d-carboxylethyl)-l-norvaline Dehydrogenase, domain 2"/>
    <property type="match status" value="1"/>
</dbReference>
<dbReference type="InterPro" id="IPR013752">
    <property type="entry name" value="KPA_reductase"/>
</dbReference>
<accession>A0ABR4RM73</accession>
<organism evidence="4 5">
    <name type="scientific">Bordetella bronchiseptica 00-P-2796</name>
    <dbReference type="NCBI Taxonomy" id="1331199"/>
    <lineage>
        <taxon>Bacteria</taxon>
        <taxon>Pseudomonadati</taxon>
        <taxon>Pseudomonadota</taxon>
        <taxon>Betaproteobacteria</taxon>
        <taxon>Burkholderiales</taxon>
        <taxon>Alcaligenaceae</taxon>
        <taxon>Bordetella</taxon>
    </lineage>
</organism>
<evidence type="ECO:0000313" key="4">
    <source>
        <dbReference type="EMBL" id="KCV38808.1"/>
    </source>
</evidence>
<proteinExistence type="predicted"/>
<dbReference type="Pfam" id="PF08546">
    <property type="entry name" value="ApbA_C"/>
    <property type="match status" value="1"/>
</dbReference>
<reference evidence="4 5" key="1">
    <citation type="submission" date="2014-03" db="EMBL/GenBank/DDBJ databases">
        <title>Genome sequence of Bordetella bronchiseptica.</title>
        <authorList>
            <person name="Harvill E."/>
            <person name="Goodfield L.L."/>
            <person name="Ivanov Y.V."/>
            <person name="Meyer J.A."/>
            <person name="Muse S.J."/>
            <person name="Jacobs N."/>
            <person name="Bendor L."/>
            <person name="Smallridge W.E."/>
            <person name="Brinkac L.M."/>
            <person name="Sanka R."/>
            <person name="Kim M."/>
            <person name="Losada L."/>
        </authorList>
    </citation>
    <scope>NUCLEOTIDE SEQUENCE [LARGE SCALE GENOMIC DNA]</scope>
    <source>
        <strain evidence="4 5">00-P-2796</strain>
    </source>
</reference>
<evidence type="ECO:0000313" key="5">
    <source>
        <dbReference type="Proteomes" id="UP000025756"/>
    </source>
</evidence>
<dbReference type="SUPFAM" id="SSF48179">
    <property type="entry name" value="6-phosphogluconate dehydrogenase C-terminal domain-like"/>
    <property type="match status" value="1"/>
</dbReference>
<name>A0ABR4RM73_BORBO</name>